<feature type="region of interest" description="Disordered" evidence="1">
    <location>
        <begin position="119"/>
        <end position="157"/>
    </location>
</feature>
<organism evidence="2 3">
    <name type="scientific">Chionoecetes opilio</name>
    <name type="common">Atlantic snow crab</name>
    <name type="synonym">Cancer opilio</name>
    <dbReference type="NCBI Taxonomy" id="41210"/>
    <lineage>
        <taxon>Eukaryota</taxon>
        <taxon>Metazoa</taxon>
        <taxon>Ecdysozoa</taxon>
        <taxon>Arthropoda</taxon>
        <taxon>Crustacea</taxon>
        <taxon>Multicrustacea</taxon>
        <taxon>Malacostraca</taxon>
        <taxon>Eumalacostraca</taxon>
        <taxon>Eucarida</taxon>
        <taxon>Decapoda</taxon>
        <taxon>Pleocyemata</taxon>
        <taxon>Brachyura</taxon>
        <taxon>Eubrachyura</taxon>
        <taxon>Majoidea</taxon>
        <taxon>Majidae</taxon>
        <taxon>Chionoecetes</taxon>
    </lineage>
</organism>
<evidence type="ECO:0000313" key="3">
    <source>
        <dbReference type="Proteomes" id="UP000770661"/>
    </source>
</evidence>
<dbReference type="AlphaFoldDB" id="A0A8J4YJY7"/>
<dbReference type="EMBL" id="JACEEZ010006596">
    <property type="protein sequence ID" value="KAG0724659.1"/>
    <property type="molecule type" value="Genomic_DNA"/>
</dbReference>
<feature type="region of interest" description="Disordered" evidence="1">
    <location>
        <begin position="80"/>
        <end position="106"/>
    </location>
</feature>
<dbReference type="Proteomes" id="UP000770661">
    <property type="component" value="Unassembled WGS sequence"/>
</dbReference>
<protein>
    <submittedName>
        <fullName evidence="2">Uncharacterized protein</fullName>
    </submittedName>
</protein>
<gene>
    <name evidence="2" type="ORF">GWK47_040128</name>
</gene>
<sequence>MLLVCFSSPPPVCTPGAEPAMVSRRRSLLPPPSPAARGHGAFPPAEGPKGPSHRSDTLPLGCIFRASSLLRAASGEGSLLIRAGSPSSPPLDPRSMSSGGETPPWERAVPCCCDRGAQHPQRYRERGRPPFTRGEGEVPAAGRRKGPDSITPGWAPG</sequence>
<accession>A0A8J4YJY7</accession>
<proteinExistence type="predicted"/>
<evidence type="ECO:0000313" key="2">
    <source>
        <dbReference type="EMBL" id="KAG0724659.1"/>
    </source>
</evidence>
<evidence type="ECO:0000256" key="1">
    <source>
        <dbReference type="SAM" id="MobiDB-lite"/>
    </source>
</evidence>
<comment type="caution">
    <text evidence="2">The sequence shown here is derived from an EMBL/GenBank/DDBJ whole genome shotgun (WGS) entry which is preliminary data.</text>
</comment>
<keyword evidence="3" id="KW-1185">Reference proteome</keyword>
<feature type="region of interest" description="Disordered" evidence="1">
    <location>
        <begin position="15"/>
        <end position="56"/>
    </location>
</feature>
<reference evidence="2" key="1">
    <citation type="submission" date="2020-07" db="EMBL/GenBank/DDBJ databases">
        <title>The High-quality genome of the commercially important snow crab, Chionoecetes opilio.</title>
        <authorList>
            <person name="Jeong J.-H."/>
            <person name="Ryu S."/>
        </authorList>
    </citation>
    <scope>NUCLEOTIDE SEQUENCE</scope>
    <source>
        <strain evidence="2">MADBK_172401_WGS</strain>
        <tissue evidence="2">Digestive gland</tissue>
    </source>
</reference>
<name>A0A8J4YJY7_CHIOP</name>